<dbReference type="PROSITE" id="PS51450">
    <property type="entry name" value="LRR"/>
    <property type="match status" value="3"/>
</dbReference>
<dbReference type="InterPro" id="IPR050836">
    <property type="entry name" value="SDS22/Internalin_LRR"/>
</dbReference>
<dbReference type="GeneID" id="98300338"/>
<dbReference type="eggNOG" id="COG4886">
    <property type="taxonomic scope" value="Bacteria"/>
</dbReference>
<feature type="region of interest" description="Disordered" evidence="6">
    <location>
        <begin position="450"/>
        <end position="476"/>
    </location>
</feature>
<evidence type="ECO:0000256" key="1">
    <source>
        <dbReference type="ARBA" id="ARBA00004196"/>
    </source>
</evidence>
<dbReference type="GO" id="GO:0030313">
    <property type="term" value="C:cell envelope"/>
    <property type="evidence" value="ECO:0007669"/>
    <property type="project" value="UniProtKB-SubCell"/>
</dbReference>
<name>A0A087CG77_9BIFI</name>
<comment type="similarity">
    <text evidence="2">Belongs to the internalin family.</text>
</comment>
<comment type="subcellular location">
    <subcellularLocation>
        <location evidence="1">Cell envelope</location>
    </subcellularLocation>
</comment>
<comment type="caution">
    <text evidence="9">The sequence shown here is derived from an EMBL/GenBank/DDBJ whole genome shotgun (WGS) entry which is preliminary data.</text>
</comment>
<dbReference type="AlphaFoldDB" id="A0A087CG77"/>
<dbReference type="InterPro" id="IPR014755">
    <property type="entry name" value="Cu-Rt/internalin_Ig-like"/>
</dbReference>
<dbReference type="PANTHER" id="PTHR46652:SF3">
    <property type="entry name" value="LEUCINE-RICH REPEAT-CONTAINING PROTEIN 9"/>
    <property type="match status" value="1"/>
</dbReference>
<dbReference type="Gene3D" id="2.60.40.4270">
    <property type="entry name" value="Listeria-Bacteroides repeat domain"/>
    <property type="match status" value="1"/>
</dbReference>
<keyword evidence="4 8" id="KW-0732">Signal</keyword>
<keyword evidence="7" id="KW-1133">Transmembrane helix</keyword>
<proteinExistence type="inferred from homology"/>
<feature type="chain" id="PRO_5001819484" evidence="8">
    <location>
        <begin position="35"/>
        <end position="511"/>
    </location>
</feature>
<evidence type="ECO:0000256" key="2">
    <source>
        <dbReference type="ARBA" id="ARBA00009432"/>
    </source>
</evidence>
<keyword evidence="5" id="KW-0677">Repeat</keyword>
<dbReference type="Pfam" id="PF12799">
    <property type="entry name" value="LRR_4"/>
    <property type="match status" value="2"/>
</dbReference>
<keyword evidence="7" id="KW-0812">Transmembrane</keyword>
<dbReference type="SUPFAM" id="SSF52058">
    <property type="entry name" value="L domain-like"/>
    <property type="match status" value="1"/>
</dbReference>
<dbReference type="InterPro" id="IPR025875">
    <property type="entry name" value="Leu-rich_rpt_4"/>
</dbReference>
<dbReference type="InterPro" id="IPR032675">
    <property type="entry name" value="LRR_dom_sf"/>
</dbReference>
<evidence type="ECO:0000313" key="9">
    <source>
        <dbReference type="EMBL" id="KFI82277.1"/>
    </source>
</evidence>
<feature type="signal peptide" evidence="8">
    <location>
        <begin position="1"/>
        <end position="34"/>
    </location>
</feature>
<evidence type="ECO:0000256" key="7">
    <source>
        <dbReference type="SAM" id="Phobius"/>
    </source>
</evidence>
<accession>A0A087CG77</accession>
<organism evidence="9 10">
    <name type="scientific">Bifidobacterium psychraerophilum</name>
    <dbReference type="NCBI Taxonomy" id="218140"/>
    <lineage>
        <taxon>Bacteria</taxon>
        <taxon>Bacillati</taxon>
        <taxon>Actinomycetota</taxon>
        <taxon>Actinomycetes</taxon>
        <taxon>Bifidobacteriales</taxon>
        <taxon>Bifidobacteriaceae</taxon>
        <taxon>Bifidobacterium</taxon>
    </lineage>
</organism>
<dbReference type="Proteomes" id="UP000029050">
    <property type="component" value="Unassembled WGS sequence"/>
</dbReference>
<dbReference type="InterPro" id="IPR001611">
    <property type="entry name" value="Leu-rich_rpt"/>
</dbReference>
<dbReference type="OrthoDB" id="3240626at2"/>
<gene>
    <name evidence="9" type="ORF">BPSY_1127</name>
</gene>
<dbReference type="Pfam" id="PF09479">
    <property type="entry name" value="Flg_new"/>
    <property type="match status" value="1"/>
</dbReference>
<evidence type="ECO:0000256" key="6">
    <source>
        <dbReference type="SAM" id="MobiDB-lite"/>
    </source>
</evidence>
<dbReference type="InterPro" id="IPR042229">
    <property type="entry name" value="Listeria/Bacterioides_rpt_sf"/>
</dbReference>
<evidence type="ECO:0000256" key="3">
    <source>
        <dbReference type="ARBA" id="ARBA00022614"/>
    </source>
</evidence>
<evidence type="ECO:0000313" key="10">
    <source>
        <dbReference type="Proteomes" id="UP000029050"/>
    </source>
</evidence>
<keyword evidence="10" id="KW-1185">Reference proteome</keyword>
<evidence type="ECO:0000256" key="4">
    <source>
        <dbReference type="ARBA" id="ARBA00022729"/>
    </source>
</evidence>
<dbReference type="RefSeq" id="WP_081884271.1">
    <property type="nucleotide sequence ID" value="NZ_JGZI01000009.1"/>
</dbReference>
<dbReference type="NCBIfam" id="TIGR02543">
    <property type="entry name" value="List_Bact_rpt"/>
    <property type="match status" value="1"/>
</dbReference>
<evidence type="ECO:0000256" key="8">
    <source>
        <dbReference type="SAM" id="SignalP"/>
    </source>
</evidence>
<keyword evidence="3" id="KW-0433">Leucine-rich repeat</keyword>
<evidence type="ECO:0000256" key="5">
    <source>
        <dbReference type="ARBA" id="ARBA00022737"/>
    </source>
</evidence>
<dbReference type="PANTHER" id="PTHR46652">
    <property type="entry name" value="LEUCINE-RICH REPEAT AND IQ DOMAIN-CONTAINING PROTEIN 1-RELATED"/>
    <property type="match status" value="1"/>
</dbReference>
<feature type="transmembrane region" description="Helical" evidence="7">
    <location>
        <begin position="482"/>
        <end position="504"/>
    </location>
</feature>
<keyword evidence="7" id="KW-0472">Membrane</keyword>
<dbReference type="EMBL" id="JGZI01000009">
    <property type="protein sequence ID" value="KFI82277.1"/>
    <property type="molecule type" value="Genomic_DNA"/>
</dbReference>
<dbReference type="Gene3D" id="2.60.40.1220">
    <property type="match status" value="1"/>
</dbReference>
<dbReference type="Gene3D" id="3.80.10.10">
    <property type="entry name" value="Ribonuclease Inhibitor"/>
    <property type="match status" value="1"/>
</dbReference>
<sequence length="511" mass="53266">MKRVRTRGARGMAVGLVTGLSLVVSGLVVPAASAADECTIGASTISQCFPDQNLAAKIATKVRASVGDTFTQDKADSITSLYDLNDAGIKDLTGIQVLTNVKDVNLNINEVSDLTPLKGLTQLEQLEVGSNPISDITPLSGLTNLTVLSLSETEVKDLTPLKGLSKLDELDAGYSQISDLSPLSGITDLRALNVMNNQVKDLSPLNGLNHLEFLVAANNQISDVASLTDVPALNNLILDNNTVRDISPVSRIQTLQTLSMNNNQVHDLSSLAALPKLLSLSASGQRVVLPGVGGSSVSVSTAKSVDGSFVAPTTVDPVSGVYDAAAGKVSWQGLSGKGEISVVASTKITTGLLKDAPFDVTFTQPFDADAPVPTTSHTVTFDSRGGSAVAPVSVKDGEKADRPADPVRSGYTFLGWRADEAGRGPYDFSWPVTEDVTLYAQWQRTDEVGKDPYAFSGDGRPAGSGETGTKKPAGKNLATTGAGVSGVLGMFAILAAAGTALMAYKRKRMTD</sequence>
<reference evidence="9 10" key="1">
    <citation type="submission" date="2014-03" db="EMBL/GenBank/DDBJ databases">
        <title>Genomics of Bifidobacteria.</title>
        <authorList>
            <person name="Ventura M."/>
            <person name="Milani C."/>
            <person name="Lugli G.A."/>
        </authorList>
    </citation>
    <scope>NUCLEOTIDE SEQUENCE [LARGE SCALE GENOMIC DNA]</scope>
    <source>
        <strain evidence="9 10">LMG 21775</strain>
    </source>
</reference>
<dbReference type="InterPro" id="IPR013378">
    <property type="entry name" value="InlB-like_B-rpt"/>
</dbReference>
<dbReference type="SMART" id="SM00365">
    <property type="entry name" value="LRR_SD22"/>
    <property type="match status" value="3"/>
</dbReference>
<protein>
    <submittedName>
        <fullName evidence="9">Internalin C2</fullName>
    </submittedName>
</protein>
<dbReference type="STRING" id="218140.BPSY_1127"/>